<keyword evidence="4 6" id="KW-1133">Transmembrane helix</keyword>
<dbReference type="HOGENOM" id="CLU_000960_3_0_9"/>
<feature type="transmembrane region" description="Helical" evidence="6">
    <location>
        <begin position="109"/>
        <end position="131"/>
    </location>
</feature>
<dbReference type="InterPro" id="IPR011701">
    <property type="entry name" value="MFS"/>
</dbReference>
<feature type="transmembrane region" description="Helical" evidence="6">
    <location>
        <begin position="195"/>
        <end position="215"/>
    </location>
</feature>
<keyword evidence="9" id="KW-1185">Reference proteome</keyword>
<dbReference type="GO" id="GO:0022857">
    <property type="term" value="F:transmembrane transporter activity"/>
    <property type="evidence" value="ECO:0007669"/>
    <property type="project" value="InterPro"/>
</dbReference>
<evidence type="ECO:0000256" key="5">
    <source>
        <dbReference type="ARBA" id="ARBA00023136"/>
    </source>
</evidence>
<feature type="transmembrane region" description="Helical" evidence="6">
    <location>
        <begin position="221"/>
        <end position="238"/>
    </location>
</feature>
<feature type="transmembrane region" description="Helical" evidence="6">
    <location>
        <begin position="258"/>
        <end position="281"/>
    </location>
</feature>
<dbReference type="SUPFAM" id="SSF103473">
    <property type="entry name" value="MFS general substrate transporter"/>
    <property type="match status" value="1"/>
</dbReference>
<accession>H5Y2R0</accession>
<proteinExistence type="predicted"/>
<evidence type="ECO:0000313" key="8">
    <source>
        <dbReference type="EMBL" id="EHQ88323.1"/>
    </source>
</evidence>
<evidence type="ECO:0000256" key="4">
    <source>
        <dbReference type="ARBA" id="ARBA00022989"/>
    </source>
</evidence>
<sequence length="460" mass="50263">MENIANQKNNGEILMRILALTLVFSVMNATMFNVVLPVISLEYNLSPSQVSWMLTSYMIVYAIGSVTYGKLADKYRLKDLLTFGLVFFAIGSIVGFLATQYWMIILGRVLQASGASVIPATAMIIPVRYFAPEKRGKALGTSAVGLALGSALGPIVAGIVTSLFSWRFLFFLSLLPLIALPLFRKYLDDERGHTGKIDLIGGALLAVTVTLFLLSITQGKWLLFVAGLVLLILFLFRIHMAAEPFIQPSLFKNRSYTFGLVLAFLTSSLTFALPFMTPQFLAKVNHLSPAVIGLIMFPAALSSALMGRKGGKLADKKGNLLLVYTATFLLFACYSLLSSFVGASPLLIMIFLIFGNLGQTFMSIAMSNTISRTLTRAQIGVGMGLFSMLNFISGATATSLIGKILDHNKTVFHFNPIISNKAVFIYSNIFFVLAFLIVVVAFLYSKQFGPTQQTMQKSTL</sequence>
<dbReference type="Proteomes" id="UP000005104">
    <property type="component" value="Chromosome"/>
</dbReference>
<feature type="domain" description="Major facilitator superfamily (MFS) profile" evidence="7">
    <location>
        <begin position="14"/>
        <end position="446"/>
    </location>
</feature>
<feature type="transmembrane region" description="Helical" evidence="6">
    <location>
        <begin position="51"/>
        <end position="68"/>
    </location>
</feature>
<evidence type="ECO:0000256" key="1">
    <source>
        <dbReference type="ARBA" id="ARBA00004651"/>
    </source>
</evidence>
<dbReference type="AlphaFoldDB" id="H5Y2R0"/>
<dbReference type="STRING" id="768710.DesyoDRAFT_1153"/>
<feature type="transmembrane region" description="Helical" evidence="6">
    <location>
        <begin position="346"/>
        <end position="367"/>
    </location>
</feature>
<keyword evidence="2" id="KW-0813">Transport</keyword>
<dbReference type="Pfam" id="PF07690">
    <property type="entry name" value="MFS_1"/>
    <property type="match status" value="1"/>
</dbReference>
<comment type="subcellular location">
    <subcellularLocation>
        <location evidence="1">Cell membrane</location>
        <topology evidence="1">Multi-pass membrane protein</topology>
    </subcellularLocation>
</comment>
<keyword evidence="5 6" id="KW-0472">Membrane</keyword>
<keyword evidence="3 6" id="KW-0812">Transmembrane</keyword>
<dbReference type="PRINTS" id="PR01036">
    <property type="entry name" value="TCRTETB"/>
</dbReference>
<protein>
    <submittedName>
        <fullName evidence="8">Arabinose efflux permease family protein</fullName>
    </submittedName>
</protein>
<dbReference type="GO" id="GO:0005886">
    <property type="term" value="C:plasma membrane"/>
    <property type="evidence" value="ECO:0007669"/>
    <property type="project" value="UniProtKB-SubCell"/>
</dbReference>
<dbReference type="EMBL" id="CM001441">
    <property type="protein sequence ID" value="EHQ88323.1"/>
    <property type="molecule type" value="Genomic_DNA"/>
</dbReference>
<evidence type="ECO:0000256" key="6">
    <source>
        <dbReference type="SAM" id="Phobius"/>
    </source>
</evidence>
<dbReference type="eggNOG" id="COG2814">
    <property type="taxonomic scope" value="Bacteria"/>
</dbReference>
<feature type="transmembrane region" description="Helical" evidence="6">
    <location>
        <begin position="138"/>
        <end position="160"/>
    </location>
</feature>
<feature type="transmembrane region" description="Helical" evidence="6">
    <location>
        <begin position="379"/>
        <end position="402"/>
    </location>
</feature>
<dbReference type="InterPro" id="IPR036259">
    <property type="entry name" value="MFS_trans_sf"/>
</dbReference>
<dbReference type="CDD" id="cd17321">
    <property type="entry name" value="MFS_MMR_MDR_like"/>
    <property type="match status" value="1"/>
</dbReference>
<evidence type="ECO:0000256" key="2">
    <source>
        <dbReference type="ARBA" id="ARBA00022448"/>
    </source>
</evidence>
<dbReference type="Gene3D" id="1.20.1720.10">
    <property type="entry name" value="Multidrug resistance protein D"/>
    <property type="match status" value="1"/>
</dbReference>
<dbReference type="RefSeq" id="WP_007780548.1">
    <property type="nucleotide sequence ID" value="NZ_CM001441.1"/>
</dbReference>
<feature type="transmembrane region" description="Helical" evidence="6">
    <location>
        <begin position="422"/>
        <end position="445"/>
    </location>
</feature>
<evidence type="ECO:0000313" key="9">
    <source>
        <dbReference type="Proteomes" id="UP000005104"/>
    </source>
</evidence>
<gene>
    <name evidence="8" type="ORF">DesyoDRAFT_1153</name>
</gene>
<evidence type="ECO:0000256" key="3">
    <source>
        <dbReference type="ARBA" id="ARBA00022692"/>
    </source>
</evidence>
<dbReference type="PANTHER" id="PTHR42718:SF9">
    <property type="entry name" value="MAJOR FACILITATOR SUPERFAMILY MULTIDRUG TRANSPORTER MFSC"/>
    <property type="match status" value="1"/>
</dbReference>
<feature type="transmembrane region" description="Helical" evidence="6">
    <location>
        <begin position="80"/>
        <end position="103"/>
    </location>
</feature>
<feature type="transmembrane region" description="Helical" evidence="6">
    <location>
        <begin position="166"/>
        <end position="183"/>
    </location>
</feature>
<dbReference type="PROSITE" id="PS50850">
    <property type="entry name" value="MFS"/>
    <property type="match status" value="1"/>
</dbReference>
<dbReference type="Gene3D" id="1.20.1250.20">
    <property type="entry name" value="MFS general substrate transporter like domains"/>
    <property type="match status" value="1"/>
</dbReference>
<feature type="transmembrane region" description="Helical" evidence="6">
    <location>
        <begin position="319"/>
        <end position="340"/>
    </location>
</feature>
<evidence type="ECO:0000259" key="7">
    <source>
        <dbReference type="PROSITE" id="PS50850"/>
    </source>
</evidence>
<feature type="transmembrane region" description="Helical" evidence="6">
    <location>
        <begin position="287"/>
        <end position="307"/>
    </location>
</feature>
<name>H5Y2R0_9FIRM</name>
<dbReference type="PANTHER" id="PTHR42718">
    <property type="entry name" value="MAJOR FACILITATOR SUPERFAMILY MULTIDRUG TRANSPORTER MFSC"/>
    <property type="match status" value="1"/>
</dbReference>
<reference evidence="8 9" key="1">
    <citation type="submission" date="2011-11" db="EMBL/GenBank/DDBJ databases">
        <title>The Noncontiguous Finished genome of Desulfosporosinus youngiae DSM 17734.</title>
        <authorList>
            <consortium name="US DOE Joint Genome Institute (JGI-PGF)"/>
            <person name="Lucas S."/>
            <person name="Han J."/>
            <person name="Lapidus A."/>
            <person name="Cheng J.-F."/>
            <person name="Goodwin L."/>
            <person name="Pitluck S."/>
            <person name="Peters L."/>
            <person name="Ovchinnikova G."/>
            <person name="Lu M."/>
            <person name="Land M.L."/>
            <person name="Hauser L."/>
            <person name="Pester M."/>
            <person name="Spring S."/>
            <person name="Ollivier B."/>
            <person name="Rattei T."/>
            <person name="Klenk H.-P."/>
            <person name="Wagner M."/>
            <person name="Loy A."/>
            <person name="Woyke T.J."/>
        </authorList>
    </citation>
    <scope>NUCLEOTIDE SEQUENCE [LARGE SCALE GENOMIC DNA]</scope>
    <source>
        <strain evidence="8 9">DSM 17734</strain>
    </source>
</reference>
<dbReference type="InterPro" id="IPR020846">
    <property type="entry name" value="MFS_dom"/>
</dbReference>
<organism evidence="8 9">
    <name type="scientific">Desulfosporosinus youngiae DSM 17734</name>
    <dbReference type="NCBI Taxonomy" id="768710"/>
    <lineage>
        <taxon>Bacteria</taxon>
        <taxon>Bacillati</taxon>
        <taxon>Bacillota</taxon>
        <taxon>Clostridia</taxon>
        <taxon>Eubacteriales</taxon>
        <taxon>Desulfitobacteriaceae</taxon>
        <taxon>Desulfosporosinus</taxon>
    </lineage>
</organism>
<feature type="transmembrane region" description="Helical" evidence="6">
    <location>
        <begin position="17"/>
        <end position="39"/>
    </location>
</feature>